<evidence type="ECO:0000259" key="16">
    <source>
        <dbReference type="Pfam" id="PF14681"/>
    </source>
</evidence>
<dbReference type="HAMAP" id="MF_01218_B">
    <property type="entry name" value="Upp_B"/>
    <property type="match status" value="1"/>
</dbReference>
<dbReference type="KEGG" id="ali:AZOLI_2715"/>
<comment type="catalytic activity">
    <reaction evidence="11 15">
        <text>UMP + diphosphate = 5-phospho-alpha-D-ribose 1-diphosphate + uracil</text>
        <dbReference type="Rhea" id="RHEA:13017"/>
        <dbReference type="ChEBI" id="CHEBI:17568"/>
        <dbReference type="ChEBI" id="CHEBI:33019"/>
        <dbReference type="ChEBI" id="CHEBI:57865"/>
        <dbReference type="ChEBI" id="CHEBI:58017"/>
        <dbReference type="EC" id="2.4.2.9"/>
    </reaction>
</comment>
<sequence length="238" mass="26424">MAPAPLARYDRANLIVSRDPDSMRTQPEFPNLFILDHPLIQHKLTHMRNKERSTGGFRTLLREISLLMGYELTRDIPLTTERIETPLQPMDAPVILGKKLAVVPVLRAGLGMSAGLLELVPSAREGHIGLYRDHETKQPHEYLVKLPPAEGRLFIVVDPMLATGNSAAHACDVLNRHGVDDHNIRFMALVAAPEGVRRFHESHPDVKVFTAALDSHLNEDAYIVPGLGDAGDRMFGTK</sequence>
<keyword evidence="7 15" id="KW-0547">Nucleotide-binding</keyword>
<protein>
    <recommendedName>
        <fullName evidence="13 15">Uracil phosphoribosyltransferase</fullName>
        <ecNumber evidence="3 15">2.4.2.9</ecNumber>
    </recommendedName>
    <alternativeName>
        <fullName evidence="10 15">UMP pyrophosphorylase</fullName>
    </alternativeName>
    <alternativeName>
        <fullName evidence="14 15">UPRTase</fullName>
    </alternativeName>
</protein>
<feature type="binding site" evidence="15">
    <location>
        <position position="132"/>
    </location>
    <ligand>
        <name>5-phospho-alpha-D-ribose 1-diphosphate</name>
        <dbReference type="ChEBI" id="CHEBI:58017"/>
    </ligand>
</feature>
<name>G7Z3C1_AZOL4</name>
<keyword evidence="5 15" id="KW-0328">Glycosyltransferase</keyword>
<feature type="binding site" evidence="15">
    <location>
        <begin position="158"/>
        <end position="166"/>
    </location>
    <ligand>
        <name>5-phospho-alpha-D-ribose 1-diphosphate</name>
        <dbReference type="ChEBI" id="CHEBI:58017"/>
    </ligand>
</feature>
<dbReference type="HOGENOM" id="CLU_067096_2_2_5"/>
<dbReference type="Gene3D" id="3.40.50.2020">
    <property type="match status" value="1"/>
</dbReference>
<feature type="binding site" evidence="15">
    <location>
        <position position="229"/>
    </location>
    <ligand>
        <name>5-phospho-alpha-D-ribose 1-diphosphate</name>
        <dbReference type="ChEBI" id="CHEBI:58017"/>
    </ligand>
</feature>
<dbReference type="SUPFAM" id="SSF53271">
    <property type="entry name" value="PRTase-like"/>
    <property type="match status" value="1"/>
</dbReference>
<comment type="pathway">
    <text evidence="1 15">Pyrimidine metabolism; UMP biosynthesis via salvage pathway; UMP from uracil: step 1/1.</text>
</comment>
<dbReference type="NCBIfam" id="TIGR01091">
    <property type="entry name" value="upp"/>
    <property type="match status" value="1"/>
</dbReference>
<dbReference type="InterPro" id="IPR029057">
    <property type="entry name" value="PRTase-like"/>
</dbReference>
<dbReference type="PANTHER" id="PTHR32315:SF4">
    <property type="entry name" value="URACIL PHOSPHORIBOSYLTRANSFERASE, CHLOROPLASTIC"/>
    <property type="match status" value="1"/>
</dbReference>
<comment type="function">
    <text evidence="12 15">Catalyzes the conversion of uracil and 5-phospho-alpha-D-ribose 1-diphosphate (PRPP) to UMP and diphosphate.</text>
</comment>
<evidence type="ECO:0000256" key="3">
    <source>
        <dbReference type="ARBA" id="ARBA00011894"/>
    </source>
</evidence>
<evidence type="ECO:0000256" key="6">
    <source>
        <dbReference type="ARBA" id="ARBA00022679"/>
    </source>
</evidence>
<evidence type="ECO:0000256" key="14">
    <source>
        <dbReference type="ARBA" id="ARBA00079807"/>
    </source>
</evidence>
<evidence type="ECO:0000256" key="15">
    <source>
        <dbReference type="HAMAP-Rule" id="MF_01218"/>
    </source>
</evidence>
<evidence type="ECO:0000256" key="4">
    <source>
        <dbReference type="ARBA" id="ARBA00022533"/>
    </source>
</evidence>
<evidence type="ECO:0000313" key="17">
    <source>
        <dbReference type="EMBL" id="CBS87902.1"/>
    </source>
</evidence>
<dbReference type="GO" id="GO:0004845">
    <property type="term" value="F:uracil phosphoribosyltransferase activity"/>
    <property type="evidence" value="ECO:0007669"/>
    <property type="project" value="UniProtKB-UniRule"/>
</dbReference>
<dbReference type="InterPro" id="IPR000836">
    <property type="entry name" value="PRTase_dom"/>
</dbReference>
<accession>G7Z3C1</accession>
<keyword evidence="8 15" id="KW-0460">Magnesium</keyword>
<comment type="cofactor">
    <cofactor evidence="15">
        <name>Mg(2+)</name>
        <dbReference type="ChEBI" id="CHEBI:18420"/>
    </cofactor>
    <text evidence="15">Binds 1 Mg(2+) ion per subunit. The magnesium is bound as Mg-PRPP.</text>
</comment>
<evidence type="ECO:0000256" key="9">
    <source>
        <dbReference type="ARBA" id="ARBA00023134"/>
    </source>
</evidence>
<dbReference type="UniPathway" id="UPA00574">
    <property type="reaction ID" value="UER00636"/>
</dbReference>
<feature type="domain" description="Phosphoribosyltransferase" evidence="16">
    <location>
        <begin position="35"/>
        <end position="237"/>
    </location>
</feature>
<dbReference type="GO" id="GO:0005737">
    <property type="term" value="C:cytoplasm"/>
    <property type="evidence" value="ECO:0007669"/>
    <property type="project" value="UniProtKB-ARBA"/>
</dbReference>
<dbReference type="FunFam" id="3.40.50.2020:FF:000003">
    <property type="entry name" value="Uracil phosphoribosyltransferase"/>
    <property type="match status" value="1"/>
</dbReference>
<feature type="binding site" evidence="15">
    <location>
        <position position="107"/>
    </location>
    <ligand>
        <name>5-phospho-alpha-D-ribose 1-diphosphate</name>
        <dbReference type="ChEBI" id="CHEBI:58017"/>
    </ligand>
</feature>
<dbReference type="NCBIfam" id="NF001097">
    <property type="entry name" value="PRK00129.1"/>
    <property type="match status" value="1"/>
</dbReference>
<dbReference type="STRING" id="862719.AZOLI_2715"/>
<keyword evidence="9 15" id="KW-0342">GTP-binding</keyword>
<comment type="similarity">
    <text evidence="2 15">Belongs to the UPRTase family.</text>
</comment>
<evidence type="ECO:0000256" key="2">
    <source>
        <dbReference type="ARBA" id="ARBA00009516"/>
    </source>
</evidence>
<comment type="activity regulation">
    <text evidence="15">Allosterically activated by GTP.</text>
</comment>
<evidence type="ECO:0000256" key="8">
    <source>
        <dbReference type="ARBA" id="ARBA00022842"/>
    </source>
</evidence>
<organism evidence="17 18">
    <name type="scientific">Azospirillum lipoferum (strain 4B)</name>
    <dbReference type="NCBI Taxonomy" id="862719"/>
    <lineage>
        <taxon>Bacteria</taxon>
        <taxon>Pseudomonadati</taxon>
        <taxon>Pseudomonadota</taxon>
        <taxon>Alphaproteobacteria</taxon>
        <taxon>Rhodospirillales</taxon>
        <taxon>Azospirillaceae</taxon>
        <taxon>Azospirillum</taxon>
    </lineage>
</organism>
<dbReference type="AlphaFoldDB" id="G7Z3C1"/>
<keyword evidence="18" id="KW-1185">Reference proteome</keyword>
<evidence type="ECO:0000256" key="13">
    <source>
        <dbReference type="ARBA" id="ARBA00072146"/>
    </source>
</evidence>
<dbReference type="GO" id="GO:0000287">
    <property type="term" value="F:magnesium ion binding"/>
    <property type="evidence" value="ECO:0007669"/>
    <property type="project" value="UniProtKB-UniRule"/>
</dbReference>
<gene>
    <name evidence="15 17" type="primary">upp</name>
    <name evidence="17" type="ordered locus">AZOLI_2715</name>
</gene>
<keyword evidence="6 15" id="KW-0808">Transferase</keyword>
<evidence type="ECO:0000256" key="7">
    <source>
        <dbReference type="ARBA" id="ARBA00022741"/>
    </source>
</evidence>
<dbReference type="GO" id="GO:0005525">
    <property type="term" value="F:GTP binding"/>
    <property type="evidence" value="ECO:0007669"/>
    <property type="project" value="UniProtKB-KW"/>
</dbReference>
<dbReference type="EC" id="2.4.2.9" evidence="3 15"/>
<reference evidence="18" key="1">
    <citation type="journal article" date="2011" name="PLoS Genet.">
        <title>Azospirillum genomes reveal transition of bacteria from aquatic to terrestrial environments.</title>
        <authorList>
            <person name="Wisniewski-Dye F."/>
            <person name="Borziak K."/>
            <person name="Khalsa-Moyers G."/>
            <person name="Alexandre G."/>
            <person name="Sukharnikov L.O."/>
            <person name="Wuichet K."/>
            <person name="Hurst G.B."/>
            <person name="McDonald W.H."/>
            <person name="Robertson J.S."/>
            <person name="Barbe V."/>
            <person name="Calteau A."/>
            <person name="Rouy Z."/>
            <person name="Mangenot S."/>
            <person name="Prigent-Combaret C."/>
            <person name="Normand P."/>
            <person name="Boyer M."/>
            <person name="Siguier P."/>
            <person name="Dessaux Y."/>
            <person name="Elmerich C."/>
            <person name="Condemine G."/>
            <person name="Krishnen G."/>
            <person name="Kennedy I."/>
            <person name="Paterson A.H."/>
            <person name="Gonzalez V."/>
            <person name="Mavingui P."/>
            <person name="Zhulin I.B."/>
        </authorList>
    </citation>
    <scope>NUCLEOTIDE SEQUENCE [LARGE SCALE GENOMIC DNA]</scope>
    <source>
        <strain evidence="18">4B</strain>
    </source>
</reference>
<evidence type="ECO:0000256" key="12">
    <source>
        <dbReference type="ARBA" id="ARBA00056901"/>
    </source>
</evidence>
<dbReference type="EMBL" id="FQ311868">
    <property type="protein sequence ID" value="CBS87902.1"/>
    <property type="molecule type" value="Genomic_DNA"/>
</dbReference>
<proteinExistence type="inferred from homology"/>
<evidence type="ECO:0000256" key="5">
    <source>
        <dbReference type="ARBA" id="ARBA00022676"/>
    </source>
</evidence>
<feature type="binding site" evidence="15">
    <location>
        <begin position="228"/>
        <end position="230"/>
    </location>
    <ligand>
        <name>uracil</name>
        <dbReference type="ChEBI" id="CHEBI:17568"/>
    </ligand>
</feature>
<keyword evidence="4 15" id="KW-0021">Allosteric enzyme</keyword>
<evidence type="ECO:0000256" key="1">
    <source>
        <dbReference type="ARBA" id="ARBA00005180"/>
    </source>
</evidence>
<dbReference type="GO" id="GO:0044206">
    <property type="term" value="P:UMP salvage"/>
    <property type="evidence" value="ECO:0007669"/>
    <property type="project" value="UniProtKB-UniRule"/>
</dbReference>
<dbReference type="PANTHER" id="PTHR32315">
    <property type="entry name" value="ADENINE PHOSPHORIBOSYLTRANSFERASE"/>
    <property type="match status" value="1"/>
</dbReference>
<dbReference type="Pfam" id="PF14681">
    <property type="entry name" value="UPRTase"/>
    <property type="match status" value="1"/>
</dbReference>
<dbReference type="InterPro" id="IPR050054">
    <property type="entry name" value="UPRTase/APRTase"/>
</dbReference>
<dbReference type="CDD" id="cd06223">
    <property type="entry name" value="PRTases_typeI"/>
    <property type="match status" value="1"/>
</dbReference>
<evidence type="ECO:0000256" key="11">
    <source>
        <dbReference type="ARBA" id="ARBA00052919"/>
    </source>
</evidence>
<dbReference type="InterPro" id="IPR005765">
    <property type="entry name" value="UPRT"/>
</dbReference>
<feature type="binding site" evidence="15">
    <location>
        <position position="223"/>
    </location>
    <ligand>
        <name>uracil</name>
        <dbReference type="ChEBI" id="CHEBI:17568"/>
    </ligand>
</feature>
<evidence type="ECO:0000256" key="10">
    <source>
        <dbReference type="ARBA" id="ARBA00031082"/>
    </source>
</evidence>
<dbReference type="GO" id="GO:0006223">
    <property type="term" value="P:uracil salvage"/>
    <property type="evidence" value="ECO:0007669"/>
    <property type="project" value="InterPro"/>
</dbReference>
<dbReference type="InterPro" id="IPR034332">
    <property type="entry name" value="Upp_B"/>
</dbReference>
<dbReference type="Proteomes" id="UP000005667">
    <property type="component" value="Chromosome"/>
</dbReference>
<evidence type="ECO:0000313" key="18">
    <source>
        <dbReference type="Proteomes" id="UP000005667"/>
    </source>
</evidence>